<evidence type="ECO:0008006" key="4">
    <source>
        <dbReference type="Google" id="ProtNLM"/>
    </source>
</evidence>
<gene>
    <name evidence="2" type="ORF">CINS_0925</name>
</gene>
<sequence length="97" mass="11922">MKQAFSLLELAFCIVLLGIIFSFYYHIFYFKTSNMVYQNQYLYEVEKNLIEKKSLNSRNIQIYNYIFVEHFDNILNLKSLQIKDDSYKKYFYDEESF</sequence>
<dbReference type="EMBL" id="CP007770">
    <property type="protein sequence ID" value="AJC87888.1"/>
    <property type="molecule type" value="Genomic_DNA"/>
</dbReference>
<feature type="transmembrane region" description="Helical" evidence="1">
    <location>
        <begin position="7"/>
        <end position="27"/>
    </location>
</feature>
<keyword evidence="1" id="KW-1133">Transmembrane helix</keyword>
<dbReference type="GeneID" id="74431718"/>
<evidence type="ECO:0000313" key="3">
    <source>
        <dbReference type="Proteomes" id="UP000031163"/>
    </source>
</evidence>
<evidence type="ECO:0000313" key="2">
    <source>
        <dbReference type="EMBL" id="AJC87888.1"/>
    </source>
</evidence>
<dbReference type="Proteomes" id="UP000031163">
    <property type="component" value="Chromosome"/>
</dbReference>
<dbReference type="STRING" id="1031564.CINS_0925"/>
<organism evidence="2 3">
    <name type="scientific">Campylobacter insulaenigrae NCTC 12927</name>
    <dbReference type="NCBI Taxonomy" id="1031564"/>
    <lineage>
        <taxon>Bacteria</taxon>
        <taxon>Pseudomonadati</taxon>
        <taxon>Campylobacterota</taxon>
        <taxon>Epsilonproteobacteria</taxon>
        <taxon>Campylobacterales</taxon>
        <taxon>Campylobacteraceae</taxon>
        <taxon>Campylobacter</taxon>
    </lineage>
</organism>
<evidence type="ECO:0000256" key="1">
    <source>
        <dbReference type="SAM" id="Phobius"/>
    </source>
</evidence>
<dbReference type="RefSeq" id="WP_039650262.1">
    <property type="nucleotide sequence ID" value="NZ_CP007770.1"/>
</dbReference>
<dbReference type="NCBIfam" id="TIGR02532">
    <property type="entry name" value="IV_pilin_GFxxxE"/>
    <property type="match status" value="1"/>
</dbReference>
<dbReference type="KEGG" id="cis:CINS_0925"/>
<reference evidence="2 3" key="1">
    <citation type="journal article" date="2014" name="Genome Biol. Evol.">
        <title>Comparative Genomics of the Campylobacter lari Group.</title>
        <authorList>
            <person name="Miller W.G."/>
            <person name="Yee E."/>
            <person name="Chapman M.H."/>
            <person name="Smith T.P."/>
            <person name="Bono J.L."/>
            <person name="Huynh S."/>
            <person name="Parker C.T."/>
            <person name="Vandamme P."/>
            <person name="Luong K."/>
            <person name="Korlach J."/>
        </authorList>
    </citation>
    <scope>NUCLEOTIDE SEQUENCE [LARGE SCALE GENOMIC DNA]</scope>
    <source>
        <strain evidence="2 3">NCTC 12927</strain>
    </source>
</reference>
<keyword evidence="1" id="KW-0472">Membrane</keyword>
<accession>A0A0A8H127</accession>
<keyword evidence="1" id="KW-0812">Transmembrane</keyword>
<name>A0A0A8H127_9BACT</name>
<proteinExistence type="predicted"/>
<dbReference type="HOGENOM" id="CLU_2328511_0_0_7"/>
<dbReference type="InterPro" id="IPR012902">
    <property type="entry name" value="N_methyl_site"/>
</dbReference>
<dbReference type="AlphaFoldDB" id="A0A0A8H127"/>
<protein>
    <recommendedName>
        <fullName evidence="4">Type II secretion system protein</fullName>
    </recommendedName>
</protein>